<organism evidence="1 3">
    <name type="scientific">Francisella adeliensis</name>
    <dbReference type="NCBI Taxonomy" id="2007306"/>
    <lineage>
        <taxon>Bacteria</taxon>
        <taxon>Pseudomonadati</taxon>
        <taxon>Pseudomonadota</taxon>
        <taxon>Gammaproteobacteria</taxon>
        <taxon>Thiotrichales</taxon>
        <taxon>Francisellaceae</taxon>
        <taxon>Francisella</taxon>
    </lineage>
</organism>
<evidence type="ECO:0000313" key="2">
    <source>
        <dbReference type="EMBL" id="QIW12905.1"/>
    </source>
</evidence>
<dbReference type="EMBL" id="CP043424">
    <property type="protein sequence ID" value="QIW12905.1"/>
    <property type="molecule type" value="Genomic_DNA"/>
</dbReference>
<reference evidence="2 4" key="2">
    <citation type="submission" date="2019-08" db="EMBL/GenBank/DDBJ databases">
        <title>Complete genome sequences of Francisella adeliensis (FSC1325 and FSC1326).</title>
        <authorList>
            <person name="Ohrman C."/>
            <person name="Uneklint I."/>
            <person name="Vallesi A."/>
            <person name="Karlsson L."/>
            <person name="Sjodin A."/>
        </authorList>
    </citation>
    <scope>NUCLEOTIDE SEQUENCE [LARGE SCALE GENOMIC DNA]</scope>
    <source>
        <strain evidence="2 4">FSC1325</strain>
    </source>
</reference>
<dbReference type="RefSeq" id="WP_112870836.1">
    <property type="nucleotide sequence ID" value="NZ_CP021781.1"/>
</dbReference>
<name>A0A2Z4Y0G9_9GAMM</name>
<proteinExistence type="predicted"/>
<gene>
    <name evidence="1" type="ORF">CDH04_09735</name>
    <name evidence="2" type="ORF">FZC43_09745</name>
</gene>
<dbReference type="Proteomes" id="UP000681131">
    <property type="component" value="Chromosome"/>
</dbReference>
<protein>
    <submittedName>
        <fullName evidence="1">Uncharacterized protein</fullName>
    </submittedName>
</protein>
<evidence type="ECO:0000313" key="3">
    <source>
        <dbReference type="Proteomes" id="UP000251120"/>
    </source>
</evidence>
<keyword evidence="4" id="KW-1185">Reference proteome</keyword>
<evidence type="ECO:0000313" key="1">
    <source>
        <dbReference type="EMBL" id="AXA34661.1"/>
    </source>
</evidence>
<reference evidence="1 3" key="1">
    <citation type="submission" date="2017-06" db="EMBL/GenBank/DDBJ databases">
        <title>Complete genome of Francisella adeliensis.</title>
        <authorList>
            <person name="Vallesi A."/>
            <person name="Sjodin A."/>
        </authorList>
    </citation>
    <scope>NUCLEOTIDE SEQUENCE [LARGE SCALE GENOMIC DNA]</scope>
    <source>
        <strain evidence="1 3">FDC440</strain>
    </source>
</reference>
<dbReference type="AlphaFoldDB" id="A0A2Z4Y0G9"/>
<dbReference type="KEGG" id="fad:CDH04_09735"/>
<dbReference type="Proteomes" id="UP000251120">
    <property type="component" value="Chromosome"/>
</dbReference>
<dbReference type="EMBL" id="CP021781">
    <property type="protein sequence ID" value="AXA34661.1"/>
    <property type="molecule type" value="Genomic_DNA"/>
</dbReference>
<evidence type="ECO:0000313" key="4">
    <source>
        <dbReference type="Proteomes" id="UP000681131"/>
    </source>
</evidence>
<sequence>MLEKLYNWVNGAAQSRETININGHPFSFCYAIISNEYPLVFGYYEKPNIQGKKPRLWYKSSSESMWRAHVGFRCQIRGKPTTGFMKGDELAK</sequence>
<accession>A0A2Z4Y0G9</accession>